<keyword evidence="3" id="KW-1185">Reference proteome</keyword>
<dbReference type="Proteomes" id="UP001501231">
    <property type="component" value="Unassembled WGS sequence"/>
</dbReference>
<name>A0ABP5X7Y4_9ACTN</name>
<dbReference type="EMBL" id="BAAARW010000032">
    <property type="protein sequence ID" value="GAA2447364.1"/>
    <property type="molecule type" value="Genomic_DNA"/>
</dbReference>
<protein>
    <submittedName>
        <fullName evidence="2">Uncharacterized protein</fullName>
    </submittedName>
</protein>
<proteinExistence type="predicted"/>
<gene>
    <name evidence="2" type="ORF">GCM10010191_75800</name>
</gene>
<evidence type="ECO:0000313" key="3">
    <source>
        <dbReference type="Proteomes" id="UP001501231"/>
    </source>
</evidence>
<evidence type="ECO:0000256" key="1">
    <source>
        <dbReference type="SAM" id="Coils"/>
    </source>
</evidence>
<sequence>MALDATTEKLFCAADASTLLALLPLLRSQIEQARAELERVERHQKNSADSDAKLAETYGEALAKFHTRIGDDPEARESLRALRDKVNAALGRLREHDERTAQHVDDLFRHLVELTQRERWIVDEMKRRGYLPLFPGEDLLSEL</sequence>
<organism evidence="2 3">
    <name type="scientific">Actinomadura vinacea</name>
    <dbReference type="NCBI Taxonomy" id="115336"/>
    <lineage>
        <taxon>Bacteria</taxon>
        <taxon>Bacillati</taxon>
        <taxon>Actinomycetota</taxon>
        <taxon>Actinomycetes</taxon>
        <taxon>Streptosporangiales</taxon>
        <taxon>Thermomonosporaceae</taxon>
        <taxon>Actinomadura</taxon>
    </lineage>
</organism>
<keyword evidence="1" id="KW-0175">Coiled coil</keyword>
<comment type="caution">
    <text evidence="2">The sequence shown here is derived from an EMBL/GenBank/DDBJ whole genome shotgun (WGS) entry which is preliminary data.</text>
</comment>
<feature type="coiled-coil region" evidence="1">
    <location>
        <begin position="23"/>
        <end position="50"/>
    </location>
</feature>
<dbReference type="RefSeq" id="WP_344595732.1">
    <property type="nucleotide sequence ID" value="NZ_BAAARW010000032.1"/>
</dbReference>
<accession>A0ABP5X7Y4</accession>
<reference evidence="3" key="1">
    <citation type="journal article" date="2019" name="Int. J. Syst. Evol. Microbiol.">
        <title>The Global Catalogue of Microorganisms (GCM) 10K type strain sequencing project: providing services to taxonomists for standard genome sequencing and annotation.</title>
        <authorList>
            <consortium name="The Broad Institute Genomics Platform"/>
            <consortium name="The Broad Institute Genome Sequencing Center for Infectious Disease"/>
            <person name="Wu L."/>
            <person name="Ma J."/>
        </authorList>
    </citation>
    <scope>NUCLEOTIDE SEQUENCE [LARGE SCALE GENOMIC DNA]</scope>
    <source>
        <strain evidence="3">JCM 3325</strain>
    </source>
</reference>
<evidence type="ECO:0000313" key="2">
    <source>
        <dbReference type="EMBL" id="GAA2447364.1"/>
    </source>
</evidence>